<comment type="caution">
    <text evidence="3">The sequence shown here is derived from an EMBL/GenBank/DDBJ whole genome shotgun (WGS) entry which is preliminary data.</text>
</comment>
<dbReference type="InterPro" id="IPR019734">
    <property type="entry name" value="TPR_rpt"/>
</dbReference>
<dbReference type="SUPFAM" id="SSF48452">
    <property type="entry name" value="TPR-like"/>
    <property type="match status" value="2"/>
</dbReference>
<dbReference type="Gene3D" id="1.25.40.10">
    <property type="entry name" value="Tetratricopeptide repeat domain"/>
    <property type="match status" value="2"/>
</dbReference>
<keyword evidence="2" id="KW-0802">TPR repeat</keyword>
<dbReference type="InterPro" id="IPR011990">
    <property type="entry name" value="TPR-like_helical_dom_sf"/>
</dbReference>
<protein>
    <recommendedName>
        <fullName evidence="5">MalT-like TPR region domain-containing protein</fullName>
    </recommendedName>
</protein>
<evidence type="ECO:0000313" key="4">
    <source>
        <dbReference type="Proteomes" id="UP000191342"/>
    </source>
</evidence>
<name>A0A1V6SQ95_9EURO</name>
<gene>
    <name evidence="3" type="ORF">PENFLA_c028G05221</name>
</gene>
<keyword evidence="1" id="KW-0677">Repeat</keyword>
<reference evidence="4" key="1">
    <citation type="journal article" date="2017" name="Nat. Microbiol.">
        <title>Global analysis of biosynthetic gene clusters reveals vast potential of secondary metabolite production in Penicillium species.</title>
        <authorList>
            <person name="Nielsen J.C."/>
            <person name="Grijseels S."/>
            <person name="Prigent S."/>
            <person name="Ji B."/>
            <person name="Dainat J."/>
            <person name="Nielsen K.F."/>
            <person name="Frisvad J.C."/>
            <person name="Workman M."/>
            <person name="Nielsen J."/>
        </authorList>
    </citation>
    <scope>NUCLEOTIDE SEQUENCE [LARGE SCALE GENOMIC DNA]</scope>
    <source>
        <strain evidence="4">IBT 14082</strain>
    </source>
</reference>
<dbReference type="EMBL" id="MLQL01000028">
    <property type="protein sequence ID" value="OQE16221.1"/>
    <property type="molecule type" value="Genomic_DNA"/>
</dbReference>
<evidence type="ECO:0000313" key="3">
    <source>
        <dbReference type="EMBL" id="OQE16221.1"/>
    </source>
</evidence>
<dbReference type="PANTHER" id="PTHR45641">
    <property type="entry name" value="TETRATRICOPEPTIDE REPEAT PROTEIN (AFU_ORTHOLOGUE AFUA_6G03870)"/>
    <property type="match status" value="1"/>
</dbReference>
<dbReference type="PANTHER" id="PTHR45641:SF19">
    <property type="entry name" value="NEPHROCYSTIN-3"/>
    <property type="match status" value="1"/>
</dbReference>
<organism evidence="3 4">
    <name type="scientific">Penicillium flavigenum</name>
    <dbReference type="NCBI Taxonomy" id="254877"/>
    <lineage>
        <taxon>Eukaryota</taxon>
        <taxon>Fungi</taxon>
        <taxon>Dikarya</taxon>
        <taxon>Ascomycota</taxon>
        <taxon>Pezizomycotina</taxon>
        <taxon>Eurotiomycetes</taxon>
        <taxon>Eurotiomycetidae</taxon>
        <taxon>Eurotiales</taxon>
        <taxon>Aspergillaceae</taxon>
        <taxon>Penicillium</taxon>
    </lineage>
</organism>
<dbReference type="Pfam" id="PF13181">
    <property type="entry name" value="TPR_8"/>
    <property type="match status" value="1"/>
</dbReference>
<dbReference type="AlphaFoldDB" id="A0A1V6SQ95"/>
<proteinExistence type="predicted"/>
<keyword evidence="4" id="KW-1185">Reference proteome</keyword>
<dbReference type="Pfam" id="PF13374">
    <property type="entry name" value="TPR_10"/>
    <property type="match status" value="1"/>
</dbReference>
<dbReference type="Proteomes" id="UP000191342">
    <property type="component" value="Unassembled WGS sequence"/>
</dbReference>
<dbReference type="OrthoDB" id="6161812at2759"/>
<evidence type="ECO:0000256" key="1">
    <source>
        <dbReference type="ARBA" id="ARBA00022737"/>
    </source>
</evidence>
<evidence type="ECO:0008006" key="5">
    <source>
        <dbReference type="Google" id="ProtNLM"/>
    </source>
</evidence>
<evidence type="ECO:0000256" key="2">
    <source>
        <dbReference type="ARBA" id="ARBA00022803"/>
    </source>
</evidence>
<sequence length="363" mass="40442">MASVAENFPDTYTAGIGHQVASWKDCEKSLSHVGSIVDKGGEFKIFEEKNQRFAELLLRCSWYLYEKENYSLARSYVDIALEKFVDKDSLTYASAVDLGGLIDLDICHPSAALMAFEQAYTISKSVLPSDDLFLTANQVNSGHALTEIGEFEKAQGYLKQSIDIRIMHSSDRIGNSYSNMASLLLRMGNPDDAEAMLKNCPTLKDFSDETFLQTGNPRFSGDMVLLSRIRYAQGRCNKALKFASKALSFRRKYCSERLKVCDSLYQVSVLRHETGELELAQQLLQECIVISEALPQAEGLGHLARANYKASQVLEGLGKLEESALHLEKATNIRGELTKPDGDYVLVNGGASDFDNLVPWMLW</sequence>
<accession>A0A1V6SQ95</accession>